<gene>
    <name evidence="1" type="ORF">BRENAR_LOCUS4746</name>
</gene>
<reference evidence="1 2" key="1">
    <citation type="submission" date="2018-12" db="EMBL/GenBank/DDBJ databases">
        <authorList>
            <person name="Tiukova I."/>
            <person name="Dainat J."/>
        </authorList>
    </citation>
    <scope>NUCLEOTIDE SEQUENCE [LARGE SCALE GENOMIC DNA]</scope>
</reference>
<dbReference type="InParanoid" id="A0A448YSZ7"/>
<accession>A0A448YSZ7</accession>
<dbReference type="EMBL" id="CAACVR010000067">
    <property type="protein sequence ID" value="VEU24017.1"/>
    <property type="molecule type" value="Genomic_DNA"/>
</dbReference>
<organism evidence="1 2">
    <name type="scientific">Brettanomyces naardenensis</name>
    <name type="common">Yeast</name>
    <dbReference type="NCBI Taxonomy" id="13370"/>
    <lineage>
        <taxon>Eukaryota</taxon>
        <taxon>Fungi</taxon>
        <taxon>Dikarya</taxon>
        <taxon>Ascomycota</taxon>
        <taxon>Saccharomycotina</taxon>
        <taxon>Pichiomycetes</taxon>
        <taxon>Pichiales</taxon>
        <taxon>Pichiaceae</taxon>
        <taxon>Brettanomyces</taxon>
    </lineage>
</organism>
<dbReference type="FunCoup" id="A0A448YSZ7">
    <property type="interactions" value="48"/>
</dbReference>
<dbReference type="OrthoDB" id="4029988at2759"/>
<keyword evidence="2" id="KW-1185">Reference proteome</keyword>
<dbReference type="InterPro" id="IPR035283">
    <property type="entry name" value="Fmp23"/>
</dbReference>
<dbReference type="Proteomes" id="UP000290900">
    <property type="component" value="Unassembled WGS sequence"/>
</dbReference>
<evidence type="ECO:0000313" key="2">
    <source>
        <dbReference type="Proteomes" id="UP000290900"/>
    </source>
</evidence>
<sequence>MLSFRRTFFKSALQLAKINTSNKARKIVARSIIEGINDNTLPDQAYLHKLQSRNLALEASQYFKQLESQPDSLIITDEYKQLPDDSQFIEEHYDDLLYYRDKLVGKDGSYASLGTASNLFMKLSEYNPELGGGLLIDKIQFEKFVGDLVTTLRLNGGHLFTLDLLIQNQREFERMQKKK</sequence>
<dbReference type="AlphaFoldDB" id="A0A448YSZ7"/>
<dbReference type="Pfam" id="PF17315">
    <property type="entry name" value="FMP23"/>
    <property type="match status" value="1"/>
</dbReference>
<protein>
    <submittedName>
        <fullName evidence="1">DEKNAAC105241</fullName>
    </submittedName>
</protein>
<evidence type="ECO:0000313" key="1">
    <source>
        <dbReference type="EMBL" id="VEU24017.1"/>
    </source>
</evidence>
<proteinExistence type="predicted"/>
<name>A0A448YSZ7_BRENA</name>